<accession>A0ABY7ADV6</accession>
<dbReference type="Proteomes" id="UP001163115">
    <property type="component" value="Chromosome"/>
</dbReference>
<protein>
    <submittedName>
        <fullName evidence="1">DUF5688 family protein</fullName>
    </submittedName>
</protein>
<organism evidence="1 2">
    <name type="scientific">Lacrimispora xylanolytica</name>
    <dbReference type="NCBI Taxonomy" id="29375"/>
    <lineage>
        <taxon>Bacteria</taxon>
        <taxon>Bacillati</taxon>
        <taxon>Bacillota</taxon>
        <taxon>Clostridia</taxon>
        <taxon>Lachnospirales</taxon>
        <taxon>Lachnospiraceae</taxon>
        <taxon>Lacrimispora</taxon>
    </lineage>
</organism>
<gene>
    <name evidence="1" type="ORF">OW255_04550</name>
</gene>
<proteinExistence type="predicted"/>
<name>A0ABY7ADV6_9FIRM</name>
<dbReference type="Pfam" id="PF18941">
    <property type="entry name" value="DUF5688"/>
    <property type="match status" value="1"/>
</dbReference>
<keyword evidence="2" id="KW-1185">Reference proteome</keyword>
<sequence>MVYESFLETIKQSLKERLGSEYTLNIQPITKNNGLSLDGICIGRTGEKAAPTIYLNQFYNCHMEGVPIDEIINDILLLYQTNKLPDEVHLNDLTSPDHIKSRVIYRLINESANQAQLSQIPHISYPALDLCLVFSIYVHEAQDNLLTALILNSHLKTWNLSFGELQEAAKLNTPRLFPARIRSLSEVIKDIAIKSSQEEICEDDLLDFFDTEPLSPPMYVLSNHTGISGAACMFYEDILKDFAACTDSDLIILPSSIHEVLIIPNSKNVSIEELAETVFAINQEEVPVEDRLSNHIYFYSRSTDQLSVAFTSSVSIGTKNP</sequence>
<dbReference type="RefSeq" id="WP_268115763.1">
    <property type="nucleotide sequence ID" value="NZ_CP113524.1"/>
</dbReference>
<dbReference type="EMBL" id="CP113524">
    <property type="protein sequence ID" value="WAJ24781.1"/>
    <property type="molecule type" value="Genomic_DNA"/>
</dbReference>
<evidence type="ECO:0000313" key="1">
    <source>
        <dbReference type="EMBL" id="WAJ24781.1"/>
    </source>
</evidence>
<evidence type="ECO:0000313" key="2">
    <source>
        <dbReference type="Proteomes" id="UP001163115"/>
    </source>
</evidence>
<reference evidence="1" key="1">
    <citation type="submission" date="2022-11" db="EMBL/GenBank/DDBJ databases">
        <title>Lacrimispora xylanolytica sy1, complete genome.</title>
        <authorList>
            <person name="Choi S."/>
        </authorList>
    </citation>
    <scope>NUCLEOTIDE SEQUENCE</scope>
    <source>
        <strain evidence="1">Sy1</strain>
    </source>
</reference>
<dbReference type="InterPro" id="IPR043743">
    <property type="entry name" value="DUF5688"/>
</dbReference>